<dbReference type="Proteomes" id="UP000054423">
    <property type="component" value="Unassembled WGS sequence"/>
</dbReference>
<dbReference type="GO" id="GO:0003677">
    <property type="term" value="F:DNA binding"/>
    <property type="evidence" value="ECO:0007669"/>
    <property type="project" value="InterPro"/>
</dbReference>
<dbReference type="OrthoDB" id="118550at2759"/>
<evidence type="ECO:0000259" key="7">
    <source>
        <dbReference type="PROSITE" id="PS51294"/>
    </source>
</evidence>
<name>W2L6Z9_PHYNI</name>
<dbReference type="SMART" id="SM00717">
    <property type="entry name" value="SANT"/>
    <property type="match status" value="1"/>
</dbReference>
<dbReference type="InterPro" id="IPR001005">
    <property type="entry name" value="SANT/Myb"/>
</dbReference>
<dbReference type="Pfam" id="PF00249">
    <property type="entry name" value="Myb_DNA-binding"/>
    <property type="match status" value="1"/>
</dbReference>
<reference evidence="8" key="1">
    <citation type="submission" date="2013-11" db="EMBL/GenBank/DDBJ databases">
        <title>The Genome Sequence of Phytophthora parasitica CHvinca01.</title>
        <authorList>
            <consortium name="The Broad Institute Genomics Platform"/>
            <person name="Russ C."/>
            <person name="Tyler B."/>
            <person name="Panabieres F."/>
            <person name="Shan W."/>
            <person name="Tripathy S."/>
            <person name="Grunwald N."/>
            <person name="Machado M."/>
            <person name="Johnson C.S."/>
            <person name="Arredondo F."/>
            <person name="Hong C."/>
            <person name="Coffey M."/>
            <person name="Young S.K."/>
            <person name="Zeng Q."/>
            <person name="Gargeya S."/>
            <person name="Fitzgerald M."/>
            <person name="Abouelleil A."/>
            <person name="Alvarado L."/>
            <person name="Chapman S.B."/>
            <person name="Gainer-Dewar J."/>
            <person name="Goldberg J."/>
            <person name="Griggs A."/>
            <person name="Gujja S."/>
            <person name="Hansen M."/>
            <person name="Howarth C."/>
            <person name="Imamovic A."/>
            <person name="Ireland A."/>
            <person name="Larimer J."/>
            <person name="McCowan C."/>
            <person name="Murphy C."/>
            <person name="Pearson M."/>
            <person name="Poon T.W."/>
            <person name="Priest M."/>
            <person name="Roberts A."/>
            <person name="Saif S."/>
            <person name="Shea T."/>
            <person name="Sykes S."/>
            <person name="Wortman J."/>
            <person name="Nusbaum C."/>
            <person name="Birren B."/>
        </authorList>
    </citation>
    <scope>NUCLEOTIDE SEQUENCE [LARGE SCALE GENOMIC DNA]</scope>
    <source>
        <strain evidence="8">CHvinca01</strain>
    </source>
</reference>
<evidence type="ECO:0000259" key="6">
    <source>
        <dbReference type="PROSITE" id="PS51293"/>
    </source>
</evidence>
<feature type="domain" description="HTH myb-type" evidence="7">
    <location>
        <begin position="72"/>
        <end position="127"/>
    </location>
</feature>
<organism evidence="8">
    <name type="scientific">Phytophthora nicotianae</name>
    <name type="common">Potato buckeye rot agent</name>
    <name type="synonym">Phytophthora parasitica</name>
    <dbReference type="NCBI Taxonomy" id="4792"/>
    <lineage>
        <taxon>Eukaryota</taxon>
        <taxon>Sar</taxon>
        <taxon>Stramenopiles</taxon>
        <taxon>Oomycota</taxon>
        <taxon>Peronosporomycetes</taxon>
        <taxon>Peronosporales</taxon>
        <taxon>Peronosporaceae</taxon>
        <taxon>Phytophthora</taxon>
    </lineage>
</organism>
<dbReference type="EMBL" id="KI679678">
    <property type="protein sequence ID" value="ETL93112.1"/>
    <property type="molecule type" value="Genomic_DNA"/>
</dbReference>
<dbReference type="SUPFAM" id="SSF46689">
    <property type="entry name" value="Homeodomain-like"/>
    <property type="match status" value="1"/>
</dbReference>
<evidence type="ECO:0000256" key="2">
    <source>
        <dbReference type="ARBA" id="ARBA00023163"/>
    </source>
</evidence>
<sequence length="247" mass="27830">LQISSLQSMTLSTRVRNELFSVGLDASYAGLIPIKIPQTRPFGTVSMKKRIHQEPSTITNEATPKGDHGLKKPPRHGQPWTTEEHELFLRALEIFPSGPWKDVASFVGTRTTRQVMTHAQKYREKIKRRRRGLLSPRTKSIPHSENYRDLAVITTPEAHEPRSPETTGTSPTAVDRHSTVAAEPQQNDWFDRVCMEDIDAAFRYFQELNDPLLFPEVIDVDFSLDFKTNGGRGNCSAGTFDVVPSDS</sequence>
<dbReference type="PROSITE" id="PS51293">
    <property type="entry name" value="SANT"/>
    <property type="match status" value="1"/>
</dbReference>
<dbReference type="InterPro" id="IPR006447">
    <property type="entry name" value="Myb_dom_plants"/>
</dbReference>
<keyword evidence="3" id="KW-0539">Nucleus</keyword>
<dbReference type="AlphaFoldDB" id="W2L6Z9"/>
<keyword evidence="1" id="KW-0805">Transcription regulation</keyword>
<protein>
    <submittedName>
        <fullName evidence="8">Uncharacterized protein</fullName>
    </submittedName>
</protein>
<proteinExistence type="predicted"/>
<dbReference type="CDD" id="cd00167">
    <property type="entry name" value="SANT"/>
    <property type="match status" value="1"/>
</dbReference>
<dbReference type="PANTHER" id="PTHR44042">
    <property type="entry name" value="DUPLICATED HOMEODOMAIN-LIKE SUPERFAMILY PROTEIN-RELATED"/>
    <property type="match status" value="1"/>
</dbReference>
<keyword evidence="2" id="KW-0804">Transcription</keyword>
<dbReference type="VEuPathDB" id="FungiDB:PPTG_11536"/>
<feature type="region of interest" description="Disordered" evidence="4">
    <location>
        <begin position="47"/>
        <end position="79"/>
    </location>
</feature>
<dbReference type="PROSITE" id="PS50090">
    <property type="entry name" value="MYB_LIKE"/>
    <property type="match status" value="1"/>
</dbReference>
<dbReference type="PANTHER" id="PTHR44042:SF67">
    <property type="entry name" value="MYB-LIKE PROTEIN I"/>
    <property type="match status" value="1"/>
</dbReference>
<gene>
    <name evidence="8" type="ORF">L917_08650</name>
</gene>
<accession>W2L6Z9</accession>
<dbReference type="InterPro" id="IPR017884">
    <property type="entry name" value="SANT_dom"/>
</dbReference>
<dbReference type="InterPro" id="IPR009057">
    <property type="entry name" value="Homeodomain-like_sf"/>
</dbReference>
<feature type="non-terminal residue" evidence="8">
    <location>
        <position position="1"/>
    </location>
</feature>
<feature type="domain" description="Myb-like" evidence="5">
    <location>
        <begin position="72"/>
        <end position="123"/>
    </location>
</feature>
<evidence type="ECO:0000259" key="5">
    <source>
        <dbReference type="PROSITE" id="PS50090"/>
    </source>
</evidence>
<evidence type="ECO:0000256" key="4">
    <source>
        <dbReference type="SAM" id="MobiDB-lite"/>
    </source>
</evidence>
<evidence type="ECO:0000256" key="3">
    <source>
        <dbReference type="ARBA" id="ARBA00023242"/>
    </source>
</evidence>
<evidence type="ECO:0000313" key="8">
    <source>
        <dbReference type="EMBL" id="ETL93112.1"/>
    </source>
</evidence>
<evidence type="ECO:0000256" key="1">
    <source>
        <dbReference type="ARBA" id="ARBA00023015"/>
    </source>
</evidence>
<feature type="region of interest" description="Disordered" evidence="4">
    <location>
        <begin position="156"/>
        <end position="177"/>
    </location>
</feature>
<dbReference type="InterPro" id="IPR017930">
    <property type="entry name" value="Myb_dom"/>
</dbReference>
<dbReference type="Gene3D" id="1.10.10.60">
    <property type="entry name" value="Homeodomain-like"/>
    <property type="match status" value="1"/>
</dbReference>
<feature type="domain" description="SANT" evidence="6">
    <location>
        <begin position="75"/>
        <end position="127"/>
    </location>
</feature>
<dbReference type="PROSITE" id="PS51294">
    <property type="entry name" value="HTH_MYB"/>
    <property type="match status" value="1"/>
</dbReference>
<dbReference type="NCBIfam" id="TIGR01557">
    <property type="entry name" value="myb_SHAQKYF"/>
    <property type="match status" value="1"/>
</dbReference>